<evidence type="ECO:0008006" key="3">
    <source>
        <dbReference type="Google" id="ProtNLM"/>
    </source>
</evidence>
<dbReference type="InterPro" id="IPR029063">
    <property type="entry name" value="SAM-dependent_MTases_sf"/>
</dbReference>
<keyword evidence="2" id="KW-1185">Reference proteome</keyword>
<sequence length="349" mass="38915">MRPRRNLTGKPAKPIKTDFPQVWGKPPFTELLRCLKELHVHPPVWNPTTPRRDIVEDYHNSARSRREVAAYLSSIIRSKLEWIEDDDEKEVLWGEASRRLSERCGRVGMGEITRRWPFENRTGPSFELIIREPPIVGDYLGLKTWGSSYVLAQALDEIALKSLSHLLGSDHKGPPVNVLELGSGTGLLGMAAAALWKTSVVLTDLPDIVPNLAFNVESNRTLIESLGGSVETGALTWGGTGEDDSKRFSKKNQFQVILIADALYDDNQPELLSVAINDHIANEKDVRAILAVPLRDSTAKKLLHEFRSAAARGPRPLICLEEHTLTGQDDWGEGEEASQVECWWGVFGE</sequence>
<comment type="caution">
    <text evidence="1">The sequence shown here is derived from an EMBL/GenBank/DDBJ whole genome shotgun (WGS) entry which is preliminary data.</text>
</comment>
<evidence type="ECO:0000313" key="1">
    <source>
        <dbReference type="EMBL" id="RYO82278.1"/>
    </source>
</evidence>
<accession>A0ABY0H2D2</accession>
<name>A0ABY0H2D2_9PEZI</name>
<reference evidence="1 2" key="1">
    <citation type="submission" date="2018-06" db="EMBL/GenBank/DDBJ databases">
        <title>Complete Genomes of Monosporascus.</title>
        <authorList>
            <person name="Robinson A.J."/>
            <person name="Natvig D.O."/>
        </authorList>
    </citation>
    <scope>NUCLEOTIDE SEQUENCE [LARGE SCALE GENOMIC DNA]</scope>
    <source>
        <strain evidence="1 2">CBS 609.92</strain>
    </source>
</reference>
<evidence type="ECO:0000313" key="2">
    <source>
        <dbReference type="Proteomes" id="UP000294003"/>
    </source>
</evidence>
<dbReference type="PANTHER" id="PTHR14614:SF156">
    <property type="entry name" value="PROTEIN-LYSINE N-METHYLTRANSFERASE EFM2"/>
    <property type="match status" value="1"/>
</dbReference>
<proteinExistence type="predicted"/>
<gene>
    <name evidence="1" type="ORF">DL762_006689</name>
</gene>
<dbReference type="EMBL" id="QJNS01000221">
    <property type="protein sequence ID" value="RYO82278.1"/>
    <property type="molecule type" value="Genomic_DNA"/>
</dbReference>
<dbReference type="InterPro" id="IPR019410">
    <property type="entry name" value="Methyltransf_16"/>
</dbReference>
<dbReference type="SUPFAM" id="SSF53335">
    <property type="entry name" value="S-adenosyl-L-methionine-dependent methyltransferases"/>
    <property type="match status" value="1"/>
</dbReference>
<dbReference type="Pfam" id="PF10294">
    <property type="entry name" value="Methyltransf_16"/>
    <property type="match status" value="1"/>
</dbReference>
<dbReference type="Proteomes" id="UP000294003">
    <property type="component" value="Unassembled WGS sequence"/>
</dbReference>
<protein>
    <recommendedName>
        <fullName evidence="3">FAM86 N-terminal domain-containing protein</fullName>
    </recommendedName>
</protein>
<dbReference type="Gene3D" id="3.40.50.150">
    <property type="entry name" value="Vaccinia Virus protein VP39"/>
    <property type="match status" value="1"/>
</dbReference>
<dbReference type="PANTHER" id="PTHR14614">
    <property type="entry name" value="HEPATOCELLULAR CARCINOMA-ASSOCIATED ANTIGEN"/>
    <property type="match status" value="1"/>
</dbReference>
<organism evidence="1 2">
    <name type="scientific">Monosporascus cannonballus</name>
    <dbReference type="NCBI Taxonomy" id="155416"/>
    <lineage>
        <taxon>Eukaryota</taxon>
        <taxon>Fungi</taxon>
        <taxon>Dikarya</taxon>
        <taxon>Ascomycota</taxon>
        <taxon>Pezizomycotina</taxon>
        <taxon>Sordariomycetes</taxon>
        <taxon>Xylariomycetidae</taxon>
        <taxon>Xylariales</taxon>
        <taxon>Xylariales incertae sedis</taxon>
        <taxon>Monosporascus</taxon>
    </lineage>
</organism>